<evidence type="ECO:0000256" key="3">
    <source>
        <dbReference type="ARBA" id="ARBA00022989"/>
    </source>
</evidence>
<protein>
    <submittedName>
        <fullName evidence="8">Integral membrane protein</fullName>
    </submittedName>
</protein>
<evidence type="ECO:0000313" key="8">
    <source>
        <dbReference type="EMBL" id="EYE91826.1"/>
    </source>
</evidence>
<dbReference type="PANTHER" id="PTHR33048">
    <property type="entry name" value="PTH11-LIKE INTEGRAL MEMBRANE PROTEIN (AFU_ORTHOLOGUE AFUA_5G11245)"/>
    <property type="match status" value="1"/>
</dbReference>
<organism evidence="8 9">
    <name type="scientific">Aspergillus ruber (strain CBS 135680)</name>
    <dbReference type="NCBI Taxonomy" id="1388766"/>
    <lineage>
        <taxon>Eukaryota</taxon>
        <taxon>Fungi</taxon>
        <taxon>Dikarya</taxon>
        <taxon>Ascomycota</taxon>
        <taxon>Pezizomycotina</taxon>
        <taxon>Eurotiomycetes</taxon>
        <taxon>Eurotiomycetidae</taxon>
        <taxon>Eurotiales</taxon>
        <taxon>Aspergillaceae</taxon>
        <taxon>Aspergillus</taxon>
        <taxon>Aspergillus subgen. Aspergillus</taxon>
    </lineage>
</organism>
<dbReference type="AlphaFoldDB" id="A0A017S4P6"/>
<dbReference type="HOGENOM" id="CLU_028200_0_1_1"/>
<gene>
    <name evidence="8" type="ORF">EURHEDRAFT_464040</name>
</gene>
<feature type="transmembrane region" description="Helical" evidence="6">
    <location>
        <begin position="44"/>
        <end position="69"/>
    </location>
</feature>
<proteinExistence type="inferred from homology"/>
<feature type="domain" description="Rhodopsin" evidence="7">
    <location>
        <begin position="28"/>
        <end position="263"/>
    </location>
</feature>
<dbReference type="InterPro" id="IPR049326">
    <property type="entry name" value="Rhodopsin_dom_fungi"/>
</dbReference>
<comment type="similarity">
    <text evidence="5">Belongs to the SAT4 family.</text>
</comment>
<feature type="transmembrane region" description="Helical" evidence="6">
    <location>
        <begin position="12"/>
        <end position="32"/>
    </location>
</feature>
<dbReference type="STRING" id="1388766.A0A017S4P6"/>
<feature type="transmembrane region" description="Helical" evidence="6">
    <location>
        <begin position="123"/>
        <end position="146"/>
    </location>
</feature>
<dbReference type="InterPro" id="IPR052337">
    <property type="entry name" value="SAT4-like"/>
</dbReference>
<dbReference type="GO" id="GO:0016020">
    <property type="term" value="C:membrane"/>
    <property type="evidence" value="ECO:0007669"/>
    <property type="project" value="UniProtKB-SubCell"/>
</dbReference>
<feature type="transmembrane region" description="Helical" evidence="6">
    <location>
        <begin position="89"/>
        <end position="111"/>
    </location>
</feature>
<evidence type="ECO:0000256" key="4">
    <source>
        <dbReference type="ARBA" id="ARBA00023136"/>
    </source>
</evidence>
<accession>A0A017S4P6</accession>
<reference evidence="9" key="1">
    <citation type="journal article" date="2014" name="Nat. Commun.">
        <title>Genomic adaptations of the halophilic Dead Sea filamentous fungus Eurotium rubrum.</title>
        <authorList>
            <person name="Kis-Papo T."/>
            <person name="Weig A.R."/>
            <person name="Riley R."/>
            <person name="Persoh D."/>
            <person name="Salamov A."/>
            <person name="Sun H."/>
            <person name="Lipzen A."/>
            <person name="Wasser S.P."/>
            <person name="Rambold G."/>
            <person name="Grigoriev I.V."/>
            <person name="Nevo E."/>
        </authorList>
    </citation>
    <scope>NUCLEOTIDE SEQUENCE [LARGE SCALE GENOMIC DNA]</scope>
    <source>
        <strain evidence="9">CBS 135680</strain>
    </source>
</reference>
<sequence length="362" mass="40447">MPSLNYRGAEMVAIVTVLVGISFLAVLLRVYARFKRQVRFGIDDYLCFVSMGLLFAMLIELGLWCTIGGDGKHQADLDMTTMLNFGKIFLANQFTYFLLCPAIKTSIVCFYRRVFTTPKFQHTTFALNTLIVAWAAGIVIACGLQCRPIKSFWDPRAEGKCFDQNEFLVVNQIFNVVIDFVILALPVPMIWNLQRAWQDKLALNGVFALGIFVCFASIYRIVVLFWIDPTDTTYTVYQATLWTHIEPSIGLICSCLPIIRGLFPKLRFPGGSSKQKYGYGTAPYYLSTSASHFATSTGPRSPGIDYYIKMEEGILSRPETRKEGEAIAYPADSKLDLSSNGGIAVRTEIDVTQDAASAKSIR</sequence>
<feature type="transmembrane region" description="Helical" evidence="6">
    <location>
        <begin position="173"/>
        <end position="193"/>
    </location>
</feature>
<evidence type="ECO:0000259" key="7">
    <source>
        <dbReference type="Pfam" id="PF20684"/>
    </source>
</evidence>
<evidence type="ECO:0000313" key="9">
    <source>
        <dbReference type="Proteomes" id="UP000019804"/>
    </source>
</evidence>
<comment type="subcellular location">
    <subcellularLocation>
        <location evidence="1">Membrane</location>
        <topology evidence="1">Multi-pass membrane protein</topology>
    </subcellularLocation>
</comment>
<keyword evidence="4 6" id="KW-0472">Membrane</keyword>
<evidence type="ECO:0000256" key="2">
    <source>
        <dbReference type="ARBA" id="ARBA00022692"/>
    </source>
</evidence>
<dbReference type="OrthoDB" id="10017208at2759"/>
<dbReference type="PANTHER" id="PTHR33048:SF163">
    <property type="entry name" value="INTEGRAL MEMBRANE PROTEIN (AFU_ORTHOLOGUE AFUA_8G05510)"/>
    <property type="match status" value="1"/>
</dbReference>
<keyword evidence="2 6" id="KW-0812">Transmembrane</keyword>
<evidence type="ECO:0000256" key="6">
    <source>
        <dbReference type="SAM" id="Phobius"/>
    </source>
</evidence>
<dbReference type="Pfam" id="PF20684">
    <property type="entry name" value="Fung_rhodopsin"/>
    <property type="match status" value="1"/>
</dbReference>
<evidence type="ECO:0000256" key="5">
    <source>
        <dbReference type="ARBA" id="ARBA00038359"/>
    </source>
</evidence>
<keyword evidence="3 6" id="KW-1133">Transmembrane helix</keyword>
<evidence type="ECO:0000256" key="1">
    <source>
        <dbReference type="ARBA" id="ARBA00004141"/>
    </source>
</evidence>
<dbReference type="EMBL" id="KK088441">
    <property type="protein sequence ID" value="EYE91826.1"/>
    <property type="molecule type" value="Genomic_DNA"/>
</dbReference>
<name>A0A017S4P6_ASPRC</name>
<dbReference type="GeneID" id="63700056"/>
<feature type="transmembrane region" description="Helical" evidence="6">
    <location>
        <begin position="239"/>
        <end position="259"/>
    </location>
</feature>
<dbReference type="RefSeq" id="XP_040635516.1">
    <property type="nucleotide sequence ID" value="XM_040784932.1"/>
</dbReference>
<dbReference type="Proteomes" id="UP000019804">
    <property type="component" value="Unassembled WGS sequence"/>
</dbReference>
<feature type="transmembrane region" description="Helical" evidence="6">
    <location>
        <begin position="205"/>
        <end position="227"/>
    </location>
</feature>
<keyword evidence="9" id="KW-1185">Reference proteome</keyword>